<dbReference type="Proteomes" id="UP000550714">
    <property type="component" value="Unassembled WGS sequence"/>
</dbReference>
<proteinExistence type="predicted"/>
<dbReference type="PANTHER" id="PTHR43792">
    <property type="entry name" value="GNAT FAMILY, PUTATIVE (AFU_ORTHOLOGUE AFUA_3G00765)-RELATED-RELATED"/>
    <property type="match status" value="1"/>
</dbReference>
<sequence>MLDSSLLPLHDDRARLRPLRHDDAAAFAEGTADPAVREHGHLPEPEYTPESVRAMIDRDAAPGLERGDLAVLAIADAATDSFAGSLVLFDVSEDSAEVGFWLHPRHRGSGLTGAALSLAADLARGSVLAALTARTAPENIASQRALAAAGFETVGREVGTAPSGESVELLHLVRHLTAVSRRRLRPPPAG</sequence>
<name>A0A839RXR7_9PSEU</name>
<evidence type="ECO:0000313" key="3">
    <source>
        <dbReference type="Proteomes" id="UP000550714"/>
    </source>
</evidence>
<reference evidence="2 3" key="1">
    <citation type="submission" date="2020-08" db="EMBL/GenBank/DDBJ databases">
        <title>Genomic Encyclopedia of Type Strains, Phase III (KMG-III): the genomes of soil and plant-associated and newly described type strains.</title>
        <authorList>
            <person name="Whitman W."/>
        </authorList>
    </citation>
    <scope>NUCLEOTIDE SEQUENCE [LARGE SCALE GENOMIC DNA]</scope>
    <source>
        <strain evidence="2 3">CECT 8577</strain>
    </source>
</reference>
<accession>A0A839RXR7</accession>
<dbReference type="AlphaFoldDB" id="A0A839RXR7"/>
<keyword evidence="3" id="KW-1185">Reference proteome</keyword>
<comment type="caution">
    <text evidence="2">The sequence shown here is derived from an EMBL/GenBank/DDBJ whole genome shotgun (WGS) entry which is preliminary data.</text>
</comment>
<keyword evidence="2" id="KW-0808">Transferase</keyword>
<dbReference type="Gene3D" id="3.40.630.30">
    <property type="match status" value="1"/>
</dbReference>
<dbReference type="GO" id="GO:0016747">
    <property type="term" value="F:acyltransferase activity, transferring groups other than amino-acyl groups"/>
    <property type="evidence" value="ECO:0007669"/>
    <property type="project" value="InterPro"/>
</dbReference>
<dbReference type="EMBL" id="JACHWU010000001">
    <property type="protein sequence ID" value="MBB3049834.1"/>
    <property type="molecule type" value="Genomic_DNA"/>
</dbReference>
<dbReference type="SUPFAM" id="SSF55729">
    <property type="entry name" value="Acyl-CoA N-acyltransferases (Nat)"/>
    <property type="match status" value="1"/>
</dbReference>
<dbReference type="RefSeq" id="WP_183648008.1">
    <property type="nucleotide sequence ID" value="NZ_JACHWU010000001.1"/>
</dbReference>
<dbReference type="PROSITE" id="PS51186">
    <property type="entry name" value="GNAT"/>
    <property type="match status" value="1"/>
</dbReference>
<feature type="domain" description="N-acetyltransferase" evidence="1">
    <location>
        <begin position="14"/>
        <end position="174"/>
    </location>
</feature>
<evidence type="ECO:0000259" key="1">
    <source>
        <dbReference type="PROSITE" id="PS51186"/>
    </source>
</evidence>
<protein>
    <submittedName>
        <fullName evidence="2">RimJ/RimL family protein N-acetyltransferase</fullName>
    </submittedName>
</protein>
<evidence type="ECO:0000313" key="2">
    <source>
        <dbReference type="EMBL" id="MBB3049834.1"/>
    </source>
</evidence>
<organism evidence="2 3">
    <name type="scientific">Prauserella isguenensis</name>
    <dbReference type="NCBI Taxonomy" id="1470180"/>
    <lineage>
        <taxon>Bacteria</taxon>
        <taxon>Bacillati</taxon>
        <taxon>Actinomycetota</taxon>
        <taxon>Actinomycetes</taxon>
        <taxon>Pseudonocardiales</taxon>
        <taxon>Pseudonocardiaceae</taxon>
        <taxon>Prauserella</taxon>
    </lineage>
</organism>
<dbReference type="InterPro" id="IPR000182">
    <property type="entry name" value="GNAT_dom"/>
</dbReference>
<dbReference type="Pfam" id="PF13302">
    <property type="entry name" value="Acetyltransf_3"/>
    <property type="match status" value="1"/>
</dbReference>
<dbReference type="InterPro" id="IPR016181">
    <property type="entry name" value="Acyl_CoA_acyltransferase"/>
</dbReference>
<dbReference type="InterPro" id="IPR051531">
    <property type="entry name" value="N-acetyltransferase"/>
</dbReference>
<gene>
    <name evidence="2" type="ORF">FHS23_000829</name>
</gene>